<dbReference type="EMBL" id="CAJOBZ010000010">
    <property type="protein sequence ID" value="CAF4831622.1"/>
    <property type="molecule type" value="Genomic_DNA"/>
</dbReference>
<protein>
    <submittedName>
        <fullName evidence="2">Uncharacterized protein</fullName>
    </submittedName>
</protein>
<name>A0A821QVV1_9NEOP</name>
<feature type="region of interest" description="Disordered" evidence="1">
    <location>
        <begin position="393"/>
        <end position="412"/>
    </location>
</feature>
<dbReference type="OrthoDB" id="7458610at2759"/>
<feature type="compositionally biased region" description="Basic and acidic residues" evidence="1">
    <location>
        <begin position="556"/>
        <end position="574"/>
    </location>
</feature>
<feature type="region of interest" description="Disordered" evidence="1">
    <location>
        <begin position="518"/>
        <end position="584"/>
    </location>
</feature>
<feature type="region of interest" description="Disordered" evidence="1">
    <location>
        <begin position="316"/>
        <end position="379"/>
    </location>
</feature>
<feature type="compositionally biased region" description="Low complexity" evidence="1">
    <location>
        <begin position="317"/>
        <end position="334"/>
    </location>
</feature>
<keyword evidence="3" id="KW-1185">Reference proteome</keyword>
<gene>
    <name evidence="2" type="ORF">PMACD_LOCUS5372</name>
</gene>
<evidence type="ECO:0000256" key="1">
    <source>
        <dbReference type="SAM" id="MobiDB-lite"/>
    </source>
</evidence>
<evidence type="ECO:0000313" key="2">
    <source>
        <dbReference type="EMBL" id="CAF4831622.1"/>
    </source>
</evidence>
<feature type="compositionally biased region" description="Low complexity" evidence="1">
    <location>
        <begin position="478"/>
        <end position="493"/>
    </location>
</feature>
<feature type="compositionally biased region" description="Low complexity" evidence="1">
    <location>
        <begin position="456"/>
        <end position="467"/>
    </location>
</feature>
<feature type="region of interest" description="Disordered" evidence="1">
    <location>
        <begin position="261"/>
        <end position="283"/>
    </location>
</feature>
<feature type="compositionally biased region" description="Pro residues" evidence="1">
    <location>
        <begin position="468"/>
        <end position="477"/>
    </location>
</feature>
<feature type="compositionally biased region" description="Low complexity" evidence="1">
    <location>
        <begin position="342"/>
        <end position="363"/>
    </location>
</feature>
<feature type="region of interest" description="Disordered" evidence="1">
    <location>
        <begin position="425"/>
        <end position="493"/>
    </location>
</feature>
<feature type="compositionally biased region" description="Gly residues" evidence="1">
    <location>
        <begin position="538"/>
        <end position="547"/>
    </location>
</feature>
<dbReference type="AlphaFoldDB" id="A0A821QVV1"/>
<sequence length="584" mass="63409">MRRGRLHEGTVRRAIYAHMRPSRRSHRADMRLYALLALCVYARAATISLPDRKIDDLDNVDLDNLVSEPELVDQANTVKDIDNSLRNAIPVKVIQDVKKIDENSNDYIPEGDSFDLKRAPIDLKNPGSPQRQEHETQNPESYSDAQKAIFAIKQTIEDTQEVFTLGLKGISENFKNLFANNEKLSTIQQNIVNLKSAFNEQVLKLNNTIKSYINPDKVEEADSEVKVVETRLRVLESNFESGVHTLSEGVELLAIMKEEDEAAKAEAEAAGSPQPPSATQAPVAQNNNPVMQFLYNFQQGMANSIANLNSAVQGVFNPNANQGQPPPSSSQQGGNFVGGLFQGIQLPFGQQGQQNAQAAQAQQKPPGTSADEPAQTGWRPPNIIQQVQNQWNNLVNGGQNPQQAQQQPSQNPIGQAIQGIVSIFSRPNGNQNQQSTPQSSNQATAISAGSAEKPSADVPQGVNVVPVDPVPQEPQPAVPIAQPQAAQPVQTAAAQPGPIRQLVQNNPIIKGLQTVAARITQPDRPRESINKNEDSKGHGGWGGGAGNAGDNPNGSRIKEEPEKIDKNEEEKISEEIAPEPAKTE</sequence>
<comment type="caution">
    <text evidence="2">The sequence shown here is derived from an EMBL/GenBank/DDBJ whole genome shotgun (WGS) entry which is preliminary data.</text>
</comment>
<organism evidence="2 3">
    <name type="scientific">Pieris macdunnoughi</name>
    <dbReference type="NCBI Taxonomy" id="345717"/>
    <lineage>
        <taxon>Eukaryota</taxon>
        <taxon>Metazoa</taxon>
        <taxon>Ecdysozoa</taxon>
        <taxon>Arthropoda</taxon>
        <taxon>Hexapoda</taxon>
        <taxon>Insecta</taxon>
        <taxon>Pterygota</taxon>
        <taxon>Neoptera</taxon>
        <taxon>Endopterygota</taxon>
        <taxon>Lepidoptera</taxon>
        <taxon>Glossata</taxon>
        <taxon>Ditrysia</taxon>
        <taxon>Papilionoidea</taxon>
        <taxon>Pieridae</taxon>
        <taxon>Pierinae</taxon>
        <taxon>Pieris</taxon>
    </lineage>
</organism>
<reference evidence="2" key="1">
    <citation type="submission" date="2021-02" db="EMBL/GenBank/DDBJ databases">
        <authorList>
            <person name="Steward A R."/>
        </authorList>
    </citation>
    <scope>NUCLEOTIDE SEQUENCE</scope>
</reference>
<feature type="compositionally biased region" description="Low complexity" evidence="1">
    <location>
        <begin position="430"/>
        <end position="442"/>
    </location>
</feature>
<proteinExistence type="predicted"/>
<evidence type="ECO:0000313" key="3">
    <source>
        <dbReference type="Proteomes" id="UP000663880"/>
    </source>
</evidence>
<accession>A0A821QVV1</accession>
<feature type="compositionally biased region" description="Basic and acidic residues" evidence="1">
    <location>
        <begin position="521"/>
        <end position="537"/>
    </location>
</feature>
<feature type="region of interest" description="Disordered" evidence="1">
    <location>
        <begin position="105"/>
        <end position="143"/>
    </location>
</feature>
<dbReference type="Proteomes" id="UP000663880">
    <property type="component" value="Unassembled WGS sequence"/>
</dbReference>